<dbReference type="GO" id="GO:0016757">
    <property type="term" value="F:glycosyltransferase activity"/>
    <property type="evidence" value="ECO:0007669"/>
    <property type="project" value="TreeGrafter"/>
</dbReference>
<comment type="caution">
    <text evidence="3">The sequence shown here is derived from an EMBL/GenBank/DDBJ whole genome shotgun (WGS) entry which is preliminary data.</text>
</comment>
<dbReference type="AlphaFoldDB" id="A0A9N8EC89"/>
<accession>A0A9N8EC89</accession>
<evidence type="ECO:0000256" key="1">
    <source>
        <dbReference type="SAM" id="MobiDB-lite"/>
    </source>
</evidence>
<dbReference type="PANTHER" id="PTHR47032:SF1">
    <property type="entry name" value="UDP-D-XYLOSE:L-FUCOSE ALPHA-1,3-D-XYLOSYLTRANSFERASE-RELATED"/>
    <property type="match status" value="1"/>
</dbReference>
<feature type="domain" description="Nucleotide-diphospho-sugar transferase" evidence="2">
    <location>
        <begin position="330"/>
        <end position="545"/>
    </location>
</feature>
<gene>
    <name evidence="3" type="ORF">SEMRO_791_G202980.1</name>
</gene>
<dbReference type="Pfam" id="PF03407">
    <property type="entry name" value="Nucleotid_trans"/>
    <property type="match status" value="1"/>
</dbReference>
<feature type="region of interest" description="Disordered" evidence="1">
    <location>
        <begin position="594"/>
        <end position="615"/>
    </location>
</feature>
<dbReference type="PANTHER" id="PTHR47032">
    <property type="entry name" value="UDP-D-XYLOSE:L-FUCOSE ALPHA-1,3-D-XYLOSYLTRANSFERASE-RELATED"/>
    <property type="match status" value="1"/>
</dbReference>
<dbReference type="OrthoDB" id="600705at2759"/>
<evidence type="ECO:0000313" key="4">
    <source>
        <dbReference type="Proteomes" id="UP001153069"/>
    </source>
</evidence>
<dbReference type="Proteomes" id="UP001153069">
    <property type="component" value="Unassembled WGS sequence"/>
</dbReference>
<keyword evidence="3" id="KW-0808">Transferase</keyword>
<sequence>MNARGTKSPSSGNGNGTPRPSSPRPSLLSTSSILILVISHSVAFLVGSMFASNHTSTVQRSMLQPHCPECPSMKTFMNASVARNMKVAEPAIKCESCPPCPKQRECPKCVQATKIIQKESTNPGLPSSVNRIAAGMATATKEDFAKTFDLGVPIDAADSDRDRDVLMVYSRGDAMPTKLTDSKSVELVTADELTENCDIMHVAFRNRGGSKNMCLALVPNYESHHLQTWMRLPERGRGDREHPLRLVPRTMQWDGKDEFGVPKFERHTKKTWKELKVYLETYEGIVAELKEIVKRIKYKNTIVVLVCNHGQSELLMNFVCAARTRGLDTQHVLVFATDEETKELAESMGMTAYYDENNFGHMPTEAAKQYGDMKFVKLMMAKVLCVHLTILTGVDVLFQDVDVIWFKDPLPYFHNRNSTIYNNDAYFQDDGARSLRYAPYSANSGFYYLRNNQRTVNFLTQLVLAGDLIAKSFSHQQAMIAVMSEQMSLHGFKAKVLLREDEGFPGGFQFHSGRKKDYMRQLFAGQKDPYIFHMSWTLNKDNKLLFFKQMGEWYVKEECVSKKLDDIALAGGTAVDACCSAEALFSCHYQDKPSKYPCSDSPPIDKNGKDWWAHK</sequence>
<dbReference type="InterPro" id="IPR052636">
    <property type="entry name" value="UDP-D-xylose:L-fucose_XylT"/>
</dbReference>
<evidence type="ECO:0000313" key="3">
    <source>
        <dbReference type="EMBL" id="CAB9516554.1"/>
    </source>
</evidence>
<dbReference type="InterPro" id="IPR005069">
    <property type="entry name" value="Nucl-diP-sugar_transferase"/>
</dbReference>
<keyword evidence="4" id="KW-1185">Reference proteome</keyword>
<feature type="compositionally biased region" description="Polar residues" evidence="1">
    <location>
        <begin position="1"/>
        <end position="12"/>
    </location>
</feature>
<proteinExistence type="predicted"/>
<protein>
    <submittedName>
        <fullName evidence="3">Nucleotide-diphospho-sugar transferase</fullName>
    </submittedName>
</protein>
<dbReference type="EMBL" id="CAICTM010000790">
    <property type="protein sequence ID" value="CAB9516554.1"/>
    <property type="molecule type" value="Genomic_DNA"/>
</dbReference>
<feature type="region of interest" description="Disordered" evidence="1">
    <location>
        <begin position="1"/>
        <end position="26"/>
    </location>
</feature>
<dbReference type="GO" id="GO:0005794">
    <property type="term" value="C:Golgi apparatus"/>
    <property type="evidence" value="ECO:0007669"/>
    <property type="project" value="TreeGrafter"/>
</dbReference>
<reference evidence="3" key="1">
    <citation type="submission" date="2020-06" db="EMBL/GenBank/DDBJ databases">
        <authorList>
            <consortium name="Plant Systems Biology data submission"/>
        </authorList>
    </citation>
    <scope>NUCLEOTIDE SEQUENCE</scope>
    <source>
        <strain evidence="3">D6</strain>
    </source>
</reference>
<feature type="compositionally biased region" description="Basic and acidic residues" evidence="1">
    <location>
        <begin position="606"/>
        <end position="615"/>
    </location>
</feature>
<name>A0A9N8EC89_9STRA</name>
<organism evidence="3 4">
    <name type="scientific">Seminavis robusta</name>
    <dbReference type="NCBI Taxonomy" id="568900"/>
    <lineage>
        <taxon>Eukaryota</taxon>
        <taxon>Sar</taxon>
        <taxon>Stramenopiles</taxon>
        <taxon>Ochrophyta</taxon>
        <taxon>Bacillariophyta</taxon>
        <taxon>Bacillariophyceae</taxon>
        <taxon>Bacillariophycidae</taxon>
        <taxon>Naviculales</taxon>
        <taxon>Naviculaceae</taxon>
        <taxon>Seminavis</taxon>
    </lineage>
</organism>
<evidence type="ECO:0000259" key="2">
    <source>
        <dbReference type="Pfam" id="PF03407"/>
    </source>
</evidence>